<dbReference type="Pfam" id="PF03401">
    <property type="entry name" value="TctC"/>
    <property type="match status" value="1"/>
</dbReference>
<name>A0A7L9U9X5_9BURK</name>
<evidence type="ECO:0000256" key="1">
    <source>
        <dbReference type="ARBA" id="ARBA00006987"/>
    </source>
</evidence>
<organism evidence="3 4">
    <name type="scientific">Massilia litorea</name>
    <dbReference type="NCBI Taxonomy" id="2769491"/>
    <lineage>
        <taxon>Bacteria</taxon>
        <taxon>Pseudomonadati</taxon>
        <taxon>Pseudomonadota</taxon>
        <taxon>Betaproteobacteria</taxon>
        <taxon>Burkholderiales</taxon>
        <taxon>Oxalobacteraceae</taxon>
        <taxon>Telluria group</taxon>
        <taxon>Massilia</taxon>
    </lineage>
</organism>
<sequence>MGTVNILRNLLLPILALGCLPAAAAHAANAADAECLVPSKPGGAMDLTCKLARKALQDAAGGPPLKLSYLPGGVGAVAWHTLVSQRRGEPNTLVAFSGGSVLNLARGKFGKASVDDVRWVAAFAADYGMIAVPANSPYRTLGELLKAMRREPKRVLIGMSGTIGSQDWMKMALLARQAGLDPRKMRFVALEGGGEQFIAMEAGYVQAISGDVSEALLNPGKVRVLAVLSEHRLPGVLANVPTAREQGYDAVWPVIRGVYMGADVPEKDYRRWVAAFAGMETQPEFERMRTQAGLYPFALTGDALTRYVKQAVANYDRQAEQFNLTRPH</sequence>
<proteinExistence type="inferred from homology"/>
<feature type="chain" id="PRO_5032852957" evidence="2">
    <location>
        <begin position="28"/>
        <end position="328"/>
    </location>
</feature>
<keyword evidence="4" id="KW-1185">Reference proteome</keyword>
<dbReference type="CDD" id="cd07012">
    <property type="entry name" value="PBP2_Bug_TTT"/>
    <property type="match status" value="1"/>
</dbReference>
<reference evidence="3 4" key="1">
    <citation type="submission" date="2020-10" db="EMBL/GenBank/DDBJ databases">
        <title>Genome sequencing of Massilia sp. LPB0304.</title>
        <authorList>
            <person name="Kim J."/>
        </authorList>
    </citation>
    <scope>NUCLEOTIDE SEQUENCE [LARGE SCALE GENOMIC DNA]</scope>
    <source>
        <strain evidence="3 4">LPB0304</strain>
    </source>
</reference>
<dbReference type="PIRSF" id="PIRSF017082">
    <property type="entry name" value="YflP"/>
    <property type="match status" value="1"/>
</dbReference>
<feature type="signal peptide" evidence="2">
    <location>
        <begin position="1"/>
        <end position="27"/>
    </location>
</feature>
<keyword evidence="2" id="KW-0732">Signal</keyword>
<accession>A0A7L9U9X5</accession>
<dbReference type="Gene3D" id="3.40.190.10">
    <property type="entry name" value="Periplasmic binding protein-like II"/>
    <property type="match status" value="1"/>
</dbReference>
<comment type="similarity">
    <text evidence="1">Belongs to the UPF0065 (bug) family.</text>
</comment>
<dbReference type="PANTHER" id="PTHR42928">
    <property type="entry name" value="TRICARBOXYLATE-BINDING PROTEIN"/>
    <property type="match status" value="1"/>
</dbReference>
<dbReference type="Proteomes" id="UP000593875">
    <property type="component" value="Chromosome"/>
</dbReference>
<dbReference type="KEGG" id="mlir:LPB04_01685"/>
<evidence type="ECO:0000313" key="3">
    <source>
        <dbReference type="EMBL" id="QOL51853.1"/>
    </source>
</evidence>
<evidence type="ECO:0000256" key="2">
    <source>
        <dbReference type="SAM" id="SignalP"/>
    </source>
</evidence>
<dbReference type="RefSeq" id="WP_193688826.1">
    <property type="nucleotide sequence ID" value="NZ_CP062941.1"/>
</dbReference>
<dbReference type="EMBL" id="CP062941">
    <property type="protein sequence ID" value="QOL51853.1"/>
    <property type="molecule type" value="Genomic_DNA"/>
</dbReference>
<dbReference type="Gene3D" id="3.40.190.150">
    <property type="entry name" value="Bordetella uptake gene, domain 1"/>
    <property type="match status" value="1"/>
</dbReference>
<dbReference type="InterPro" id="IPR042100">
    <property type="entry name" value="Bug_dom1"/>
</dbReference>
<dbReference type="PANTHER" id="PTHR42928:SF3">
    <property type="entry name" value="UPF0065 PROTEIN YFLP"/>
    <property type="match status" value="1"/>
</dbReference>
<dbReference type="SUPFAM" id="SSF53850">
    <property type="entry name" value="Periplasmic binding protein-like II"/>
    <property type="match status" value="1"/>
</dbReference>
<dbReference type="InterPro" id="IPR005064">
    <property type="entry name" value="BUG"/>
</dbReference>
<protein>
    <submittedName>
        <fullName evidence="3">Tripartite tricarboxylate transporter substrate binding protein</fullName>
    </submittedName>
</protein>
<gene>
    <name evidence="3" type="ORF">LPB04_01685</name>
</gene>
<dbReference type="AlphaFoldDB" id="A0A7L9U9X5"/>
<evidence type="ECO:0000313" key="4">
    <source>
        <dbReference type="Proteomes" id="UP000593875"/>
    </source>
</evidence>